<dbReference type="Proteomes" id="UP000053776">
    <property type="component" value="Unassembled WGS sequence"/>
</dbReference>
<keyword evidence="1" id="KW-1133">Transmembrane helix</keyword>
<dbReference type="Pfam" id="PF05795">
    <property type="entry name" value="Plasmodium_Vir"/>
    <property type="match status" value="2"/>
</dbReference>
<evidence type="ECO:0000256" key="1">
    <source>
        <dbReference type="SAM" id="Phobius"/>
    </source>
</evidence>
<accession>A0A0J9T541</accession>
<dbReference type="EMBL" id="KQ235146">
    <property type="protein sequence ID" value="KMZ89752.1"/>
    <property type="molecule type" value="Genomic_DNA"/>
</dbReference>
<feature type="transmembrane region" description="Helical" evidence="1">
    <location>
        <begin position="280"/>
        <end position="303"/>
    </location>
</feature>
<proteinExistence type="predicted"/>
<evidence type="ECO:0000313" key="3">
    <source>
        <dbReference type="Proteomes" id="UP000053776"/>
    </source>
</evidence>
<dbReference type="OrthoDB" id="10483482at2759"/>
<dbReference type="AlphaFoldDB" id="A0A0J9T541"/>
<keyword evidence="1" id="KW-0472">Membrane</keyword>
<evidence type="ECO:0000313" key="2">
    <source>
        <dbReference type="EMBL" id="KMZ89752.1"/>
    </source>
</evidence>
<name>A0A0J9T541_PLAVI</name>
<keyword evidence="1" id="KW-0812">Transmembrane</keyword>
<reference evidence="2 3" key="1">
    <citation type="submission" date="2011-08" db="EMBL/GenBank/DDBJ databases">
        <title>The Genome Sequence of Plasmodium vivax Mauritania I.</title>
        <authorList>
            <consortium name="The Broad Institute Genome Sequencing Platform"/>
            <consortium name="The Broad Institute Genome Sequencing Center for Infectious Disease"/>
            <person name="Neafsey D."/>
            <person name="Carlton J."/>
            <person name="Barnwell J."/>
            <person name="Collins W."/>
            <person name="Escalante A."/>
            <person name="Mullikin J."/>
            <person name="Saul A."/>
            <person name="Guigo R."/>
            <person name="Camara F."/>
            <person name="Young S.K."/>
            <person name="Zeng Q."/>
            <person name="Gargeya S."/>
            <person name="Fitzgerald M."/>
            <person name="Haas B."/>
            <person name="Abouelleil A."/>
            <person name="Alvarado L."/>
            <person name="Arachchi H.M."/>
            <person name="Berlin A."/>
            <person name="Brown A."/>
            <person name="Chapman S.B."/>
            <person name="Chen Z."/>
            <person name="Dunbar C."/>
            <person name="Freedman E."/>
            <person name="Gearin G."/>
            <person name="Gellesch M."/>
            <person name="Goldberg J."/>
            <person name="Griggs A."/>
            <person name="Gujja S."/>
            <person name="Heiman D."/>
            <person name="Howarth C."/>
            <person name="Larson L."/>
            <person name="Lui A."/>
            <person name="MacDonald P.J.P."/>
            <person name="Montmayeur A."/>
            <person name="Murphy C."/>
            <person name="Neiman D."/>
            <person name="Pearson M."/>
            <person name="Priest M."/>
            <person name="Roberts A."/>
            <person name="Saif S."/>
            <person name="Shea T."/>
            <person name="Shenoy N."/>
            <person name="Sisk P."/>
            <person name="Stolte C."/>
            <person name="Sykes S."/>
            <person name="Wortman J."/>
            <person name="Nusbaum C."/>
            <person name="Birren B."/>
        </authorList>
    </citation>
    <scope>NUCLEOTIDE SEQUENCE [LARGE SCALE GENOMIC DNA]</scope>
    <source>
        <strain evidence="2 3">Mauritania I</strain>
    </source>
</reference>
<organism evidence="2 3">
    <name type="scientific">Plasmodium vivax Mauritania I</name>
    <dbReference type="NCBI Taxonomy" id="1035515"/>
    <lineage>
        <taxon>Eukaryota</taxon>
        <taxon>Sar</taxon>
        <taxon>Alveolata</taxon>
        <taxon>Apicomplexa</taxon>
        <taxon>Aconoidasida</taxon>
        <taxon>Haemosporida</taxon>
        <taxon>Plasmodiidae</taxon>
        <taxon>Plasmodium</taxon>
        <taxon>Plasmodium (Plasmodium)</taxon>
    </lineage>
</organism>
<dbReference type="InterPro" id="IPR008780">
    <property type="entry name" value="Plasmodium_Vir"/>
</dbReference>
<gene>
    <name evidence="2" type="ORF">PVMG_04582</name>
</gene>
<protein>
    <submittedName>
        <fullName evidence="2">Uncharacterized protein</fullName>
    </submittedName>
</protein>
<sequence length="350" mass="40814">MINNINKLSSNIKGENNEEITKYINKTSIKIEKYKSNIYNIVKNFSSCKTFLTIAQNPSLKKNYSGLCENIIKRKLKLSDNYIDVCAVIKGYLMYFFKNPTGFSNNVYCGYLNYWLNERLRNLNNYACDTTTFYTTISNNDNDFSTNLKMCQGKIFHLDVSEFNNTDVLYKIYEAFREFKSKVRNTQNHNDSCKYAKECSRLYKSIINQCVPDKSNSLCDELNIIRNEFYTGEWLIGKNMCMEADPLLSPEEIHKKQLEHSIERTTGGEESTLLTPTISFSMIIFGIFSVLLILFKFTTLGSWSNKRLLKKKMKKLNLYDEYTSKLIEHNREPSDVNFKSVSNQISYHPI</sequence>